<accession>A0ABD0KFF5</accession>
<reference evidence="2 3" key="1">
    <citation type="journal article" date="2023" name="Sci. Data">
        <title>Genome assembly of the Korean intertidal mud-creeper Batillaria attramentaria.</title>
        <authorList>
            <person name="Patra A.K."/>
            <person name="Ho P.T."/>
            <person name="Jun S."/>
            <person name="Lee S.J."/>
            <person name="Kim Y."/>
            <person name="Won Y.J."/>
        </authorList>
    </citation>
    <scope>NUCLEOTIDE SEQUENCE [LARGE SCALE GENOMIC DNA]</scope>
    <source>
        <strain evidence="2">Wonlab-2016</strain>
    </source>
</reference>
<keyword evidence="3" id="KW-1185">Reference proteome</keyword>
<keyword evidence="1" id="KW-0732">Signal</keyword>
<dbReference type="Proteomes" id="UP001519460">
    <property type="component" value="Unassembled WGS sequence"/>
</dbReference>
<dbReference type="AlphaFoldDB" id="A0ABD0KFF5"/>
<proteinExistence type="predicted"/>
<evidence type="ECO:0000256" key="1">
    <source>
        <dbReference type="SAM" id="SignalP"/>
    </source>
</evidence>
<dbReference type="CDD" id="cd00037">
    <property type="entry name" value="CLECT"/>
    <property type="match status" value="1"/>
</dbReference>
<sequence>MEMTAGFLCAGLNVRCLWCLLILWCGLLTPKGASATPHGTRAVSWTLYRGLKLTWNEASSFCNDQGGHLPVPNTKLTMNGIADTIKTWADSGQMDLS</sequence>
<feature type="signal peptide" evidence="1">
    <location>
        <begin position="1"/>
        <end position="35"/>
    </location>
</feature>
<evidence type="ECO:0000313" key="3">
    <source>
        <dbReference type="Proteomes" id="UP001519460"/>
    </source>
</evidence>
<comment type="caution">
    <text evidence="2">The sequence shown here is derived from an EMBL/GenBank/DDBJ whole genome shotgun (WGS) entry which is preliminary data.</text>
</comment>
<dbReference type="SUPFAM" id="SSF56436">
    <property type="entry name" value="C-type lectin-like"/>
    <property type="match status" value="1"/>
</dbReference>
<name>A0ABD0KFF5_9CAEN</name>
<gene>
    <name evidence="2" type="ORF">BaRGS_00023011</name>
</gene>
<dbReference type="EMBL" id="JACVVK020000190">
    <property type="protein sequence ID" value="KAK7485710.1"/>
    <property type="molecule type" value="Genomic_DNA"/>
</dbReference>
<feature type="non-terminal residue" evidence="2">
    <location>
        <position position="97"/>
    </location>
</feature>
<evidence type="ECO:0000313" key="2">
    <source>
        <dbReference type="EMBL" id="KAK7485710.1"/>
    </source>
</evidence>
<organism evidence="2 3">
    <name type="scientific">Batillaria attramentaria</name>
    <dbReference type="NCBI Taxonomy" id="370345"/>
    <lineage>
        <taxon>Eukaryota</taxon>
        <taxon>Metazoa</taxon>
        <taxon>Spiralia</taxon>
        <taxon>Lophotrochozoa</taxon>
        <taxon>Mollusca</taxon>
        <taxon>Gastropoda</taxon>
        <taxon>Caenogastropoda</taxon>
        <taxon>Sorbeoconcha</taxon>
        <taxon>Cerithioidea</taxon>
        <taxon>Batillariidae</taxon>
        <taxon>Batillaria</taxon>
    </lineage>
</organism>
<evidence type="ECO:0008006" key="4">
    <source>
        <dbReference type="Google" id="ProtNLM"/>
    </source>
</evidence>
<protein>
    <recommendedName>
        <fullName evidence="4">C-type lectin</fullName>
    </recommendedName>
</protein>
<feature type="chain" id="PRO_5044842363" description="C-type lectin" evidence="1">
    <location>
        <begin position="36"/>
        <end position="97"/>
    </location>
</feature>
<dbReference type="InterPro" id="IPR016187">
    <property type="entry name" value="CTDL_fold"/>
</dbReference>